<dbReference type="PANTHER" id="PTHR30487:SF0">
    <property type="entry name" value="PREPILIN LEADER PEPTIDASE_N-METHYLTRANSFERASE-RELATED"/>
    <property type="match status" value="1"/>
</dbReference>
<dbReference type="Gene3D" id="1.20.120.1220">
    <property type="match status" value="1"/>
</dbReference>
<gene>
    <name evidence="4" type="ORF">HW566_14255</name>
</gene>
<evidence type="ECO:0000259" key="3">
    <source>
        <dbReference type="Pfam" id="PF01478"/>
    </source>
</evidence>
<evidence type="ECO:0000256" key="2">
    <source>
        <dbReference type="SAM" id="Phobius"/>
    </source>
</evidence>
<feature type="transmembrane region" description="Helical" evidence="2">
    <location>
        <begin position="137"/>
        <end position="155"/>
    </location>
</feature>
<dbReference type="RefSeq" id="WP_178013947.1">
    <property type="nucleotide sequence ID" value="NZ_CP058316.1"/>
</dbReference>
<evidence type="ECO:0000256" key="1">
    <source>
        <dbReference type="ARBA" id="ARBA00005801"/>
    </source>
</evidence>
<keyword evidence="2" id="KW-0812">Transmembrane</keyword>
<proteinExistence type="inferred from homology"/>
<name>A0A7D5F8F8_9MICO</name>
<dbReference type="EMBL" id="CP058316">
    <property type="protein sequence ID" value="QLD12833.1"/>
    <property type="molecule type" value="Genomic_DNA"/>
</dbReference>
<comment type="similarity">
    <text evidence="1">Belongs to the peptidase A24 family.</text>
</comment>
<sequence>MTLSAVVPAVLLVPALGVSIALAVIDLRSHRLPNRLVFALYPFALAYAVWRGFHESSALPVVGAAISASVLFAASYLLYRGGGLGGGDVKLAGALGLATGAHGWEILVLATAAAFLSGGLVALVLIALRRADRRTRIPFGPFMLAGAWTMLAIALF</sequence>
<dbReference type="GO" id="GO:0005886">
    <property type="term" value="C:plasma membrane"/>
    <property type="evidence" value="ECO:0007669"/>
    <property type="project" value="TreeGrafter"/>
</dbReference>
<dbReference type="AlphaFoldDB" id="A0A7D5F8F8"/>
<feature type="transmembrane region" description="Helical" evidence="2">
    <location>
        <begin position="106"/>
        <end position="128"/>
    </location>
</feature>
<accession>A0A7D5F8F8</accession>
<dbReference type="Proteomes" id="UP000509638">
    <property type="component" value="Chromosome"/>
</dbReference>
<keyword evidence="2" id="KW-0472">Membrane</keyword>
<evidence type="ECO:0000313" key="5">
    <source>
        <dbReference type="Proteomes" id="UP000509638"/>
    </source>
</evidence>
<feature type="domain" description="Prepilin type IV endopeptidase peptidase" evidence="3">
    <location>
        <begin position="17"/>
        <end position="123"/>
    </location>
</feature>
<evidence type="ECO:0000313" key="4">
    <source>
        <dbReference type="EMBL" id="QLD12833.1"/>
    </source>
</evidence>
<dbReference type="PANTHER" id="PTHR30487">
    <property type="entry name" value="TYPE 4 PREPILIN-LIKE PROTEINS LEADER PEPTIDE-PROCESSING ENZYME"/>
    <property type="match status" value="1"/>
</dbReference>
<feature type="transmembrane region" description="Helical" evidence="2">
    <location>
        <begin position="57"/>
        <end position="79"/>
    </location>
</feature>
<dbReference type="InterPro" id="IPR000045">
    <property type="entry name" value="Prepilin_IV_endopep_pep"/>
</dbReference>
<organism evidence="4 5">
    <name type="scientific">Microbacterium oleivorans</name>
    <dbReference type="NCBI Taxonomy" id="273677"/>
    <lineage>
        <taxon>Bacteria</taxon>
        <taxon>Bacillati</taxon>
        <taxon>Actinomycetota</taxon>
        <taxon>Actinomycetes</taxon>
        <taxon>Micrococcales</taxon>
        <taxon>Microbacteriaceae</taxon>
        <taxon>Microbacterium</taxon>
    </lineage>
</organism>
<dbReference type="Pfam" id="PF01478">
    <property type="entry name" value="Peptidase_A24"/>
    <property type="match status" value="1"/>
</dbReference>
<keyword evidence="2" id="KW-1133">Transmembrane helix</keyword>
<feature type="transmembrane region" description="Helical" evidence="2">
    <location>
        <begin position="33"/>
        <end position="50"/>
    </location>
</feature>
<protein>
    <submittedName>
        <fullName evidence="4">Prepilin peptidase</fullName>
    </submittedName>
</protein>
<reference evidence="4 5" key="1">
    <citation type="submission" date="2020-06" db="EMBL/GenBank/DDBJ databases">
        <authorList>
            <person name="Jo H."/>
        </authorList>
    </citation>
    <scope>NUCLEOTIDE SEQUENCE [LARGE SCALE GENOMIC DNA]</scope>
    <source>
        <strain evidence="4 5">I46</strain>
    </source>
</reference>
<dbReference type="GO" id="GO:0006465">
    <property type="term" value="P:signal peptide processing"/>
    <property type="evidence" value="ECO:0007669"/>
    <property type="project" value="TreeGrafter"/>
</dbReference>
<dbReference type="GO" id="GO:0004190">
    <property type="term" value="F:aspartic-type endopeptidase activity"/>
    <property type="evidence" value="ECO:0007669"/>
    <property type="project" value="InterPro"/>
</dbReference>
<dbReference type="InterPro" id="IPR050882">
    <property type="entry name" value="Prepilin_peptidase/N-MTase"/>
</dbReference>